<evidence type="ECO:0000313" key="7">
    <source>
        <dbReference type="Proteomes" id="UP000886851"/>
    </source>
</evidence>
<dbReference type="Pfam" id="PF03471">
    <property type="entry name" value="CorC_HlyC"/>
    <property type="match status" value="1"/>
</dbReference>
<dbReference type="AlphaFoldDB" id="A0A9D1ZGP3"/>
<evidence type="ECO:0000256" key="1">
    <source>
        <dbReference type="ARBA" id="ARBA00022737"/>
    </source>
</evidence>
<organism evidence="6 7">
    <name type="scientific">Candidatus Bacteroides pullicola</name>
    <dbReference type="NCBI Taxonomy" id="2838475"/>
    <lineage>
        <taxon>Bacteria</taxon>
        <taxon>Pseudomonadati</taxon>
        <taxon>Bacteroidota</taxon>
        <taxon>Bacteroidia</taxon>
        <taxon>Bacteroidales</taxon>
        <taxon>Bacteroidaceae</taxon>
        <taxon>Bacteroides</taxon>
    </lineage>
</organism>
<sequence>MNKLAWRVLKALLLVCIVLSSVCVLDKMLPPRILASPFVLILIQVFVASVLTFLVCEFLPRLFCRFRAASRVRMMEGENMDTEVQIYQNALDFSNVKIRDCIVPRPEVVAIGVDQTLEELKGLFVESGLSKIIVYEDNIDNVVGYIHSSEMFRNPPDWRECVKPVPIVPETMPAHNLMKLFMQQKKTLAVVVDEFGGTSGIVSLEDLVEEILGDIEDEHDNVSYICKQVAPAEYVLSARLEISKVNETFGLDLPESDDYMTIGGLILSRYQKFPKPHEVVAIGRYSFKILRLTATKIELVRLKVTE</sequence>
<dbReference type="InterPro" id="IPR016169">
    <property type="entry name" value="FAD-bd_PCMH_sub2"/>
</dbReference>
<dbReference type="InterPro" id="IPR046342">
    <property type="entry name" value="CBS_dom_sf"/>
</dbReference>
<keyword evidence="4" id="KW-0472">Membrane</keyword>
<dbReference type="GO" id="GO:0005886">
    <property type="term" value="C:plasma membrane"/>
    <property type="evidence" value="ECO:0007669"/>
    <property type="project" value="TreeGrafter"/>
</dbReference>
<reference evidence="6" key="2">
    <citation type="submission" date="2021-04" db="EMBL/GenBank/DDBJ databases">
        <authorList>
            <person name="Gilroy R."/>
        </authorList>
    </citation>
    <scope>NUCLEOTIDE SEQUENCE</scope>
    <source>
        <strain evidence="6">Gambia2-208</strain>
    </source>
</reference>
<evidence type="ECO:0000259" key="5">
    <source>
        <dbReference type="PROSITE" id="PS51371"/>
    </source>
</evidence>
<accession>A0A9D1ZGP3</accession>
<dbReference type="InterPro" id="IPR000644">
    <property type="entry name" value="CBS_dom"/>
</dbReference>
<protein>
    <submittedName>
        <fullName evidence="6">CBS domain-containing protein</fullName>
    </submittedName>
</protein>
<dbReference type="InterPro" id="IPR044751">
    <property type="entry name" value="Ion_transp-like_CBS"/>
</dbReference>
<dbReference type="Proteomes" id="UP000886851">
    <property type="component" value="Unassembled WGS sequence"/>
</dbReference>
<dbReference type="InterPro" id="IPR036318">
    <property type="entry name" value="FAD-bd_PCMH-like_sf"/>
</dbReference>
<keyword evidence="4" id="KW-1133">Transmembrane helix</keyword>
<proteinExistence type="predicted"/>
<reference evidence="6" key="1">
    <citation type="journal article" date="2021" name="PeerJ">
        <title>Extensive microbial diversity within the chicken gut microbiome revealed by metagenomics and culture.</title>
        <authorList>
            <person name="Gilroy R."/>
            <person name="Ravi A."/>
            <person name="Getino M."/>
            <person name="Pursley I."/>
            <person name="Horton D.L."/>
            <person name="Alikhan N.F."/>
            <person name="Baker D."/>
            <person name="Gharbi K."/>
            <person name="Hall N."/>
            <person name="Watson M."/>
            <person name="Adriaenssens E.M."/>
            <person name="Foster-Nyarko E."/>
            <person name="Jarju S."/>
            <person name="Secka A."/>
            <person name="Antonio M."/>
            <person name="Oren A."/>
            <person name="Chaudhuri R.R."/>
            <person name="La Ragione R."/>
            <person name="Hildebrand F."/>
            <person name="Pallen M.J."/>
        </authorList>
    </citation>
    <scope>NUCLEOTIDE SEQUENCE</scope>
    <source>
        <strain evidence="6">Gambia2-208</strain>
    </source>
</reference>
<keyword evidence="4" id="KW-0812">Transmembrane</keyword>
<evidence type="ECO:0000313" key="6">
    <source>
        <dbReference type="EMBL" id="HIY87417.1"/>
    </source>
</evidence>
<dbReference type="PROSITE" id="PS51371">
    <property type="entry name" value="CBS"/>
    <property type="match status" value="1"/>
</dbReference>
<dbReference type="Pfam" id="PF00571">
    <property type="entry name" value="CBS"/>
    <property type="match status" value="2"/>
</dbReference>
<dbReference type="Gene3D" id="3.10.580.10">
    <property type="entry name" value="CBS-domain"/>
    <property type="match status" value="1"/>
</dbReference>
<keyword evidence="2 3" id="KW-0129">CBS domain</keyword>
<dbReference type="SUPFAM" id="SSF56176">
    <property type="entry name" value="FAD-binding/transporter-associated domain-like"/>
    <property type="match status" value="1"/>
</dbReference>
<dbReference type="SMART" id="SM01091">
    <property type="entry name" value="CorC_HlyC"/>
    <property type="match status" value="1"/>
</dbReference>
<dbReference type="InterPro" id="IPR005170">
    <property type="entry name" value="Transptr-assoc_dom"/>
</dbReference>
<dbReference type="PANTHER" id="PTHR22777:SF17">
    <property type="entry name" value="UPF0053 PROTEIN SLL0260"/>
    <property type="match status" value="1"/>
</dbReference>
<feature type="domain" description="CBS" evidence="5">
    <location>
        <begin position="161"/>
        <end position="218"/>
    </location>
</feature>
<evidence type="ECO:0000256" key="4">
    <source>
        <dbReference type="SAM" id="Phobius"/>
    </source>
</evidence>
<dbReference type="SUPFAM" id="SSF54631">
    <property type="entry name" value="CBS-domain pair"/>
    <property type="match status" value="1"/>
</dbReference>
<dbReference type="PANTHER" id="PTHR22777">
    <property type="entry name" value="HEMOLYSIN-RELATED"/>
    <property type="match status" value="1"/>
</dbReference>
<dbReference type="CDD" id="cd04590">
    <property type="entry name" value="CBS_pair_CorC_HlyC_assoc"/>
    <property type="match status" value="1"/>
</dbReference>
<comment type="caution">
    <text evidence="6">The sequence shown here is derived from an EMBL/GenBank/DDBJ whole genome shotgun (WGS) entry which is preliminary data.</text>
</comment>
<feature type="transmembrane region" description="Helical" evidence="4">
    <location>
        <begin position="39"/>
        <end position="64"/>
    </location>
</feature>
<keyword evidence="1" id="KW-0677">Repeat</keyword>
<evidence type="ECO:0000256" key="3">
    <source>
        <dbReference type="PROSITE-ProRule" id="PRU00703"/>
    </source>
</evidence>
<dbReference type="Gene3D" id="3.30.465.10">
    <property type="match status" value="1"/>
</dbReference>
<evidence type="ECO:0000256" key="2">
    <source>
        <dbReference type="ARBA" id="ARBA00023122"/>
    </source>
</evidence>
<dbReference type="EMBL" id="DXCV01000017">
    <property type="protein sequence ID" value="HIY87417.1"/>
    <property type="molecule type" value="Genomic_DNA"/>
</dbReference>
<gene>
    <name evidence="6" type="ORF">H9824_01775</name>
</gene>
<dbReference type="GO" id="GO:0050660">
    <property type="term" value="F:flavin adenine dinucleotide binding"/>
    <property type="evidence" value="ECO:0007669"/>
    <property type="project" value="InterPro"/>
</dbReference>
<name>A0A9D1ZGP3_9BACE</name>